<feature type="domain" description="Xrn1 N-terminal" evidence="4">
    <location>
        <begin position="97"/>
        <end position="183"/>
    </location>
</feature>
<sequence length="440" mass="51009">MGIPFYFVSLIKAHKTIVSRVRTRLEPNVLSIDFNCLIHTYMDDARPIESILEALGTLLTDTCSPRTHLYIAMDGLVPYAKISQQRYRRFRIPEATNPIFDRNQISPGTPYMKELDLAVRARFPQAIVSSTDLPGEGEHKLFAWLKTLPAAERTNTVIYGLDADLILLSLAQEQLCSLSLLRENQNFQSKAEGYSTLNISDLARKLPMNPQQYVALCVLCFGNDFMPPIGMFSLREGGHDRALECYRQAGEPNLMTIGGRQVFIQTAHTQEMKFYKERARARDKPAEKAIVSEDGQHFEARYNLHILDGTTNIAQLVQSFWKTFDWTLHYFCENECLDWNWVYPYPEAPLVQQLVRYEEIPIQWTPDSPKFTVTKQLQFILPHDSLRRAKKRVMFPDELYNEETDTRIPWMRRYAWECEPRISLPIAIEEMTAVQSFQYS</sequence>
<keyword evidence="1" id="KW-0540">Nuclease</keyword>
<dbReference type="Gene3D" id="3.40.50.12390">
    <property type="match status" value="1"/>
</dbReference>
<dbReference type="Pfam" id="PF03159">
    <property type="entry name" value="XRN_N"/>
    <property type="match status" value="2"/>
</dbReference>
<dbReference type="PANTHER" id="PTHR12341">
    <property type="entry name" value="5'-&gt;3' EXORIBONUCLEASE"/>
    <property type="match status" value="1"/>
</dbReference>
<keyword evidence="3" id="KW-0269">Exonuclease</keyword>
<keyword evidence="2" id="KW-0378">Hydrolase</keyword>
<evidence type="ECO:0000256" key="3">
    <source>
        <dbReference type="ARBA" id="ARBA00022839"/>
    </source>
</evidence>
<evidence type="ECO:0000256" key="2">
    <source>
        <dbReference type="ARBA" id="ARBA00022801"/>
    </source>
</evidence>
<evidence type="ECO:0000259" key="4">
    <source>
        <dbReference type="Pfam" id="PF03159"/>
    </source>
</evidence>
<evidence type="ECO:0008006" key="7">
    <source>
        <dbReference type="Google" id="ProtNLM"/>
    </source>
</evidence>
<dbReference type="GO" id="GO:0004534">
    <property type="term" value="F:5'-3' RNA exonuclease activity"/>
    <property type="evidence" value="ECO:0007669"/>
    <property type="project" value="TreeGrafter"/>
</dbReference>
<feature type="domain" description="Xrn1 helical" evidence="5">
    <location>
        <begin position="308"/>
        <end position="386"/>
    </location>
</feature>
<protein>
    <recommendedName>
        <fullName evidence="7">Xrn1 N-terminal domain-containing protein</fullName>
    </recommendedName>
</protein>
<dbReference type="Pfam" id="PF17846">
    <property type="entry name" value="XRN_M"/>
    <property type="match status" value="1"/>
</dbReference>
<dbReference type="GO" id="GO:0000956">
    <property type="term" value="P:nuclear-transcribed mRNA catabolic process"/>
    <property type="evidence" value="ECO:0007669"/>
    <property type="project" value="TreeGrafter"/>
</dbReference>
<dbReference type="InterPro" id="IPR027073">
    <property type="entry name" value="5_3_exoribonuclease"/>
</dbReference>
<dbReference type="InterPro" id="IPR041412">
    <property type="entry name" value="Xrn1_helical"/>
</dbReference>
<name>A0A6C0K6W0_9ZZZZ</name>
<evidence type="ECO:0000313" key="6">
    <source>
        <dbReference type="EMBL" id="QHU13173.1"/>
    </source>
</evidence>
<dbReference type="AlphaFoldDB" id="A0A6C0K6W0"/>
<reference evidence="6" key="1">
    <citation type="journal article" date="2020" name="Nature">
        <title>Giant virus diversity and host interactions through global metagenomics.</title>
        <authorList>
            <person name="Schulz F."/>
            <person name="Roux S."/>
            <person name="Paez-Espino D."/>
            <person name="Jungbluth S."/>
            <person name="Walsh D.A."/>
            <person name="Denef V.J."/>
            <person name="McMahon K.D."/>
            <person name="Konstantinidis K.T."/>
            <person name="Eloe-Fadrosh E.A."/>
            <person name="Kyrpides N.C."/>
            <person name="Woyke T."/>
        </authorList>
    </citation>
    <scope>NUCLEOTIDE SEQUENCE</scope>
    <source>
        <strain evidence="6">GVMAG-S-1101178-127</strain>
    </source>
</reference>
<feature type="domain" description="Xrn1 N-terminal" evidence="4">
    <location>
        <begin position="1"/>
        <end position="92"/>
    </location>
</feature>
<organism evidence="6">
    <name type="scientific">viral metagenome</name>
    <dbReference type="NCBI Taxonomy" id="1070528"/>
    <lineage>
        <taxon>unclassified sequences</taxon>
        <taxon>metagenomes</taxon>
        <taxon>organismal metagenomes</taxon>
    </lineage>
</organism>
<accession>A0A6C0K6W0</accession>
<evidence type="ECO:0000256" key="1">
    <source>
        <dbReference type="ARBA" id="ARBA00022722"/>
    </source>
</evidence>
<dbReference type="GO" id="GO:0005634">
    <property type="term" value="C:nucleus"/>
    <property type="evidence" value="ECO:0007669"/>
    <property type="project" value="TreeGrafter"/>
</dbReference>
<dbReference type="GO" id="GO:0003723">
    <property type="term" value="F:RNA binding"/>
    <property type="evidence" value="ECO:0007669"/>
    <property type="project" value="TreeGrafter"/>
</dbReference>
<proteinExistence type="predicted"/>
<dbReference type="InterPro" id="IPR004859">
    <property type="entry name" value="Xrn1_N"/>
</dbReference>
<evidence type="ECO:0000259" key="5">
    <source>
        <dbReference type="Pfam" id="PF17846"/>
    </source>
</evidence>
<dbReference type="EMBL" id="MN740814">
    <property type="protein sequence ID" value="QHU13173.1"/>
    <property type="molecule type" value="Genomic_DNA"/>
</dbReference>